<feature type="non-terminal residue" evidence="1">
    <location>
        <position position="233"/>
    </location>
</feature>
<protein>
    <submittedName>
        <fullName evidence="1">Uncharacterized protein</fullName>
    </submittedName>
</protein>
<accession>A0ABQ9HRK6</accession>
<evidence type="ECO:0000313" key="2">
    <source>
        <dbReference type="Proteomes" id="UP001159363"/>
    </source>
</evidence>
<evidence type="ECO:0000313" key="1">
    <source>
        <dbReference type="EMBL" id="KAJ8886765.1"/>
    </source>
</evidence>
<dbReference type="EMBL" id="JARBHB010000004">
    <property type="protein sequence ID" value="KAJ8886765.1"/>
    <property type="molecule type" value="Genomic_DNA"/>
</dbReference>
<dbReference type="Proteomes" id="UP001159363">
    <property type="component" value="Chromosome X"/>
</dbReference>
<comment type="caution">
    <text evidence="1">The sequence shown here is derived from an EMBL/GenBank/DDBJ whole genome shotgun (WGS) entry which is preliminary data.</text>
</comment>
<reference evidence="1 2" key="1">
    <citation type="submission" date="2023-02" db="EMBL/GenBank/DDBJ databases">
        <title>LHISI_Scaffold_Assembly.</title>
        <authorList>
            <person name="Stuart O.P."/>
            <person name="Cleave R."/>
            <person name="Magrath M.J.L."/>
            <person name="Mikheyev A.S."/>
        </authorList>
    </citation>
    <scope>NUCLEOTIDE SEQUENCE [LARGE SCALE GENOMIC DNA]</scope>
    <source>
        <strain evidence="1">Daus_M_001</strain>
        <tissue evidence="1">Leg muscle</tissue>
    </source>
</reference>
<name>A0ABQ9HRK6_9NEOP</name>
<sequence length="233" mass="27347">MQNLPLPHFQTNSTFFARRLWYYVVGVHDLCDDDVSLYVNHECIRKKSQNYFTSLLLHYLSTKGDGLKDDLYKHQMATHIYPMTRIFLIAGKKKKKATNEIPEEWDNLLISCRAKPSPFNNVNIDQSDLWNTKETVRLFFLKTLRPAVKLKPSRMLRITLNHQFLEIRDTYTGPWRSCMVLENLVICENCTVFRNQAVLYFITPLVTLCQNRTDFESWTSQTTAVVGKISVHY</sequence>
<proteinExistence type="predicted"/>
<gene>
    <name evidence="1" type="ORF">PR048_012977</name>
</gene>
<organism evidence="1 2">
    <name type="scientific">Dryococelus australis</name>
    <dbReference type="NCBI Taxonomy" id="614101"/>
    <lineage>
        <taxon>Eukaryota</taxon>
        <taxon>Metazoa</taxon>
        <taxon>Ecdysozoa</taxon>
        <taxon>Arthropoda</taxon>
        <taxon>Hexapoda</taxon>
        <taxon>Insecta</taxon>
        <taxon>Pterygota</taxon>
        <taxon>Neoptera</taxon>
        <taxon>Polyneoptera</taxon>
        <taxon>Phasmatodea</taxon>
        <taxon>Verophasmatodea</taxon>
        <taxon>Anareolatae</taxon>
        <taxon>Phasmatidae</taxon>
        <taxon>Eurycanthinae</taxon>
        <taxon>Dryococelus</taxon>
    </lineage>
</organism>
<keyword evidence="2" id="KW-1185">Reference proteome</keyword>